<dbReference type="EMBL" id="FOIL01000008">
    <property type="protein sequence ID" value="SET20802.1"/>
    <property type="molecule type" value="Genomic_DNA"/>
</dbReference>
<accession>A0A1I0CP49</accession>
<keyword evidence="1" id="KW-0812">Transmembrane</keyword>
<sequence length="478" mass="51186">MELTMKDAIWQVMIDIAVMGGLLLIGEMLRANLKILQKLLIPPAVIAGFLALFFGPKSPVGMGVLPLSGSFGTYASVLIVLVFAATPLGDKGGSGKGLTRETGGMFFNITGIAVLQYAAGLTVTLLVLQHFYPAMSSAFGLMMATGFYGGHGTAASVGANLENLGIMNMTDLGNTCATIGIVGGILTGMILINWGTRAGHTRYVDDPKELPLSMRTGLIPKNEQASAGKSTINNICLDQLGFHLGLVLLCSFAGYELCELFKKFSKSSFGMSIEIPAFCLSLIVALIMNMILNKTGVQEYVDRPTIQRIQGTCTDFLMISGIGSMNTSVVMSYAIPLVIICALGFFINWIWFFVVGSKCGTKDWFERNMMVWGHATGVAATGVLLQRVVDPDLKSRGIEDSGIADVFNRPIIIGLQIIPPMLMFTMGDLIGGWASCGISWAILIVMWIIAYAAKWWVPGIKVSSSHSDGTAGMRKAEA</sequence>
<dbReference type="Pfam" id="PF03616">
    <property type="entry name" value="Glt_symporter"/>
    <property type="match status" value="1"/>
</dbReference>
<protein>
    <submittedName>
        <fullName evidence="2">Glutamate:Na+ symporter, ESS family</fullName>
    </submittedName>
</protein>
<proteinExistence type="predicted"/>
<feature type="transmembrane region" description="Helical" evidence="1">
    <location>
        <begin position="12"/>
        <end position="29"/>
    </location>
</feature>
<feature type="transmembrane region" description="Helical" evidence="1">
    <location>
        <begin position="273"/>
        <end position="292"/>
    </location>
</feature>
<keyword evidence="1" id="KW-1133">Transmembrane helix</keyword>
<dbReference type="GO" id="GO:0015501">
    <property type="term" value="F:glutamate:sodium symporter activity"/>
    <property type="evidence" value="ECO:0007669"/>
    <property type="project" value="InterPro"/>
</dbReference>
<feature type="transmembrane region" description="Helical" evidence="1">
    <location>
        <begin position="60"/>
        <end position="85"/>
    </location>
</feature>
<feature type="transmembrane region" description="Helical" evidence="1">
    <location>
        <begin position="430"/>
        <end position="453"/>
    </location>
</feature>
<dbReference type="InterPro" id="IPR004445">
    <property type="entry name" value="GltS"/>
</dbReference>
<dbReference type="PANTHER" id="PTHR36178:SF1">
    <property type="entry name" value="SODIUM_GLUTAMATE SYMPORTER"/>
    <property type="match status" value="1"/>
</dbReference>
<evidence type="ECO:0000313" key="2">
    <source>
        <dbReference type="EMBL" id="SET20802.1"/>
    </source>
</evidence>
<feature type="transmembrane region" description="Helical" evidence="1">
    <location>
        <begin position="36"/>
        <end position="54"/>
    </location>
</feature>
<feature type="transmembrane region" description="Helical" evidence="1">
    <location>
        <begin position="369"/>
        <end position="389"/>
    </location>
</feature>
<name>A0A1I0CP49_9FIRM</name>
<organism evidence="2 3">
    <name type="scientific">[Clostridium] aminophilum</name>
    <dbReference type="NCBI Taxonomy" id="1526"/>
    <lineage>
        <taxon>Bacteria</taxon>
        <taxon>Bacillati</taxon>
        <taxon>Bacillota</taxon>
        <taxon>Clostridia</taxon>
        <taxon>Lachnospirales</taxon>
        <taxon>Lachnospiraceae</taxon>
    </lineage>
</organism>
<dbReference type="PANTHER" id="PTHR36178">
    <property type="entry name" value="SLR0625 PROTEIN"/>
    <property type="match status" value="1"/>
</dbReference>
<feature type="transmembrane region" description="Helical" evidence="1">
    <location>
        <begin position="106"/>
        <end position="132"/>
    </location>
</feature>
<feature type="transmembrane region" description="Helical" evidence="1">
    <location>
        <begin position="172"/>
        <end position="194"/>
    </location>
</feature>
<feature type="transmembrane region" description="Helical" evidence="1">
    <location>
        <begin position="333"/>
        <end position="357"/>
    </location>
</feature>
<evidence type="ECO:0000256" key="1">
    <source>
        <dbReference type="SAM" id="Phobius"/>
    </source>
</evidence>
<dbReference type="Proteomes" id="UP000199820">
    <property type="component" value="Unassembled WGS sequence"/>
</dbReference>
<dbReference type="GO" id="GO:0016020">
    <property type="term" value="C:membrane"/>
    <property type="evidence" value="ECO:0007669"/>
    <property type="project" value="InterPro"/>
</dbReference>
<gene>
    <name evidence="2" type="ORF">SAMN04487771_10083</name>
</gene>
<keyword evidence="3" id="KW-1185">Reference proteome</keyword>
<dbReference type="AlphaFoldDB" id="A0A1I0CP49"/>
<keyword evidence="1" id="KW-0472">Membrane</keyword>
<dbReference type="RefSeq" id="WP_083378764.1">
    <property type="nucleotide sequence ID" value="NZ_FOIL01000008.1"/>
</dbReference>
<dbReference type="OrthoDB" id="9801557at2"/>
<dbReference type="eggNOG" id="COG0786">
    <property type="taxonomic scope" value="Bacteria"/>
</dbReference>
<dbReference type="GO" id="GO:0015813">
    <property type="term" value="P:L-glutamate transmembrane transport"/>
    <property type="evidence" value="ECO:0007669"/>
    <property type="project" value="InterPro"/>
</dbReference>
<feature type="transmembrane region" description="Helical" evidence="1">
    <location>
        <begin position="138"/>
        <end position="160"/>
    </location>
</feature>
<reference evidence="3" key="1">
    <citation type="submission" date="2016-10" db="EMBL/GenBank/DDBJ databases">
        <authorList>
            <person name="Varghese N."/>
            <person name="Submissions S."/>
        </authorList>
    </citation>
    <scope>NUCLEOTIDE SEQUENCE [LARGE SCALE GENOMIC DNA]</scope>
    <source>
        <strain evidence="3">KH1P1</strain>
    </source>
</reference>
<evidence type="ECO:0000313" key="3">
    <source>
        <dbReference type="Proteomes" id="UP000199820"/>
    </source>
</evidence>